<feature type="transmembrane region" description="Helical" evidence="1">
    <location>
        <begin position="62"/>
        <end position="78"/>
    </location>
</feature>
<keyword evidence="4" id="KW-1185">Reference proteome</keyword>
<evidence type="ECO:0000259" key="2">
    <source>
        <dbReference type="Pfam" id="PF13559"/>
    </source>
</evidence>
<feature type="transmembrane region" description="Helical" evidence="1">
    <location>
        <begin position="141"/>
        <end position="162"/>
    </location>
</feature>
<feature type="transmembrane region" description="Helical" evidence="1">
    <location>
        <begin position="113"/>
        <end position="135"/>
    </location>
</feature>
<evidence type="ECO:0000313" key="4">
    <source>
        <dbReference type="Proteomes" id="UP000657006"/>
    </source>
</evidence>
<proteinExistence type="predicted"/>
<evidence type="ECO:0000313" key="3">
    <source>
        <dbReference type="EMBL" id="MBC8544237.1"/>
    </source>
</evidence>
<feature type="transmembrane region" description="Helical" evidence="1">
    <location>
        <begin position="84"/>
        <end position="101"/>
    </location>
</feature>
<feature type="transmembrane region" description="Helical" evidence="1">
    <location>
        <begin position="12"/>
        <end position="32"/>
    </location>
</feature>
<keyword evidence="1" id="KW-1133">Transmembrane helix</keyword>
<feature type="transmembrane region" description="Helical" evidence="1">
    <location>
        <begin position="183"/>
        <end position="205"/>
    </location>
</feature>
<comment type="caution">
    <text evidence="3">The sequence shown here is derived from an EMBL/GenBank/DDBJ whole genome shotgun (WGS) entry which is preliminary data.</text>
</comment>
<evidence type="ECO:0000256" key="1">
    <source>
        <dbReference type="SAM" id="Phobius"/>
    </source>
</evidence>
<organism evidence="3 4">
    <name type="scientific">Bianquea renquensis</name>
    <dbReference type="NCBI Taxonomy" id="2763661"/>
    <lineage>
        <taxon>Bacteria</taxon>
        <taxon>Bacillati</taxon>
        <taxon>Bacillota</taxon>
        <taxon>Clostridia</taxon>
        <taxon>Eubacteriales</taxon>
        <taxon>Bianqueaceae</taxon>
        <taxon>Bianquea</taxon>
    </lineage>
</organism>
<dbReference type="Pfam" id="PF13559">
    <property type="entry name" value="DUF4129"/>
    <property type="match status" value="1"/>
</dbReference>
<keyword evidence="1" id="KW-0812">Transmembrane</keyword>
<feature type="transmembrane region" description="Helical" evidence="1">
    <location>
        <begin position="262"/>
        <end position="289"/>
    </location>
</feature>
<sequence length="404" mass="45708">MKRATYLVTELLKIFLLFSIPGSIICFASAAVEHDLAAALPLLPLWLIPLLLVFVRQYVKNFFLFALCHLVWIGYLFLPLALIPKLLAGAYLILTVAYSYVRKYTGRGEDLSMGALFLGCGSLIFLYFLAGFLDIQAIRPYLVGLAVAQILIFFVSLHILNVNETLYNVGDMMSQPAEKLRRFNGKIAAMYLVIVAAIMLLAIVLRLDVVFTWIGRGALALLRLLVSLLDRGEETGEISEEFKLEVDSPQSDAAPPAGGEPFILWIILEKILIIAFCVGVIVGIAYLLYRFYKAFNKNSVQELATEEFTESSAFVEKEKRSPRPKGRLRDALQMTPEKKIRRLYFHKISRFMKKGDRIKPANTPVEIERALRDQENLQALTRVYQKARYSDEPITKEEIGEVKT</sequence>
<feature type="transmembrane region" description="Helical" evidence="1">
    <location>
        <begin position="38"/>
        <end position="55"/>
    </location>
</feature>
<dbReference type="Proteomes" id="UP000657006">
    <property type="component" value="Unassembled WGS sequence"/>
</dbReference>
<reference evidence="3" key="1">
    <citation type="submission" date="2020-08" db="EMBL/GenBank/DDBJ databases">
        <title>Genome public.</title>
        <authorList>
            <person name="Liu C."/>
            <person name="Sun Q."/>
        </authorList>
    </citation>
    <scope>NUCLEOTIDE SEQUENCE</scope>
    <source>
        <strain evidence="3">NSJ-32</strain>
    </source>
</reference>
<protein>
    <submittedName>
        <fullName evidence="3">DUF4129 domain-containing protein</fullName>
    </submittedName>
</protein>
<feature type="domain" description="Protein-glutamine gamma-glutamyltransferase-like C-terminal" evidence="2">
    <location>
        <begin position="356"/>
        <end position="398"/>
    </location>
</feature>
<dbReference type="EMBL" id="JACRSQ010000018">
    <property type="protein sequence ID" value="MBC8544237.1"/>
    <property type="molecule type" value="Genomic_DNA"/>
</dbReference>
<name>A0A926DV27_9FIRM</name>
<accession>A0A926DV27</accession>
<gene>
    <name evidence="3" type="ORF">H8730_11880</name>
</gene>
<dbReference type="InterPro" id="IPR025403">
    <property type="entry name" value="TgpA-like_C"/>
</dbReference>
<dbReference type="RefSeq" id="WP_177717212.1">
    <property type="nucleotide sequence ID" value="NZ_JACRSQ010000018.1"/>
</dbReference>
<keyword evidence="1" id="KW-0472">Membrane</keyword>
<dbReference type="AlphaFoldDB" id="A0A926DV27"/>